<keyword evidence="1 2" id="KW-0808">Transferase</keyword>
<comment type="similarity">
    <text evidence="2">Belongs to the UPL family. K-HECT subfamily.</text>
</comment>
<feature type="compositionally biased region" description="Basic and acidic residues" evidence="3">
    <location>
        <begin position="153"/>
        <end position="167"/>
    </location>
</feature>
<feature type="region of interest" description="Disordered" evidence="3">
    <location>
        <begin position="205"/>
        <end position="238"/>
    </location>
</feature>
<protein>
    <recommendedName>
        <fullName evidence="2">E3 ubiquitin-protein ligase</fullName>
        <ecNumber evidence="2">2.3.2.26</ecNumber>
    </recommendedName>
</protein>
<comment type="caution">
    <text evidence="5">The sequence shown here is derived from an EMBL/GenBank/DDBJ whole genome shotgun (WGS) entry which is preliminary data.</text>
</comment>
<comment type="catalytic activity">
    <reaction evidence="2">
        <text>S-ubiquitinyl-[E2 ubiquitin-conjugating enzyme]-L-cysteine + [acceptor protein]-L-lysine = [E2 ubiquitin-conjugating enzyme]-L-cysteine + N(6)-ubiquitinyl-[acceptor protein]-L-lysine.</text>
        <dbReference type="EC" id="2.3.2.26"/>
    </reaction>
</comment>
<dbReference type="AlphaFoldDB" id="A0ABD1DH32"/>
<feature type="domain" description="Helicase/UvrB N-terminal" evidence="4">
    <location>
        <begin position="296"/>
        <end position="345"/>
    </location>
</feature>
<dbReference type="EC" id="2.3.2.26" evidence="2"/>
<evidence type="ECO:0000313" key="5">
    <source>
        <dbReference type="EMBL" id="KAL1398893.1"/>
    </source>
</evidence>
<evidence type="ECO:0000256" key="2">
    <source>
        <dbReference type="RuleBase" id="RU369009"/>
    </source>
</evidence>
<proteinExistence type="inferred from homology"/>
<dbReference type="GO" id="GO:0061630">
    <property type="term" value="F:ubiquitin protein ligase activity"/>
    <property type="evidence" value="ECO:0007669"/>
    <property type="project" value="UniProtKB-UniRule"/>
</dbReference>
<dbReference type="SUPFAM" id="SSF52540">
    <property type="entry name" value="P-loop containing nucleoside triphosphate hydrolases"/>
    <property type="match status" value="1"/>
</dbReference>
<accession>A0ABD1DH32</accession>
<gene>
    <name evidence="5" type="ORF">pipiens_002317</name>
</gene>
<evidence type="ECO:0000256" key="1">
    <source>
        <dbReference type="ARBA" id="ARBA00022679"/>
    </source>
</evidence>
<name>A0ABD1DH32_CULPP</name>
<dbReference type="PANTHER" id="PTHR45670">
    <property type="entry name" value="E3 UBIQUITIN-PROTEIN LIGASE TRIP12"/>
    <property type="match status" value="1"/>
</dbReference>
<dbReference type="GO" id="GO:0006511">
    <property type="term" value="P:ubiquitin-dependent protein catabolic process"/>
    <property type="evidence" value="ECO:0007669"/>
    <property type="project" value="UniProtKB-UniRule"/>
</dbReference>
<comment type="function">
    <text evidence="2">E3 ubiquitin-protein ligase which accepts ubiquitin from an E2 ubiquitin-conjugating enzyme in the form of a thioester and then directly transfers the ubiquitin to targeted substrates.</text>
</comment>
<dbReference type="Gene3D" id="3.40.50.300">
    <property type="entry name" value="P-loop containing nucleotide triphosphate hydrolases"/>
    <property type="match status" value="1"/>
</dbReference>
<evidence type="ECO:0000313" key="6">
    <source>
        <dbReference type="Proteomes" id="UP001562425"/>
    </source>
</evidence>
<sequence length="458" mass="52072">MHDLGPFDEGIGKQLTAFHCSLCEVSSLNKLAAFPPEEIRNMLCGDLFRRLRSSKIGKRAPGTKYAQCQRRKRSGSVREGHGSRSHFRTCKQTGQRSKNGSHSGSGRSGREAVQLTPPGHPNRYNILMEHRIGLIADFFMRTDCMAARRHSECRERRIEEKEPEQQKQKQHRKRRETKAASDRTVVAAAVPEIAHVPSRVFPCPPSFSSDQFEQPAASDPGKRKSGYSAPTSGGATSKFISSREPILIPWATNPSSAIEQRQGDSSQKPRWYQIPPRDTWLYEVSMRQWDGSLDPKLNSNQKEAVIAITTPISVTLSPILLVGPFGTGKTYTLAQAIKKLLLQPEESNSAADLYIKDYLHPWVEEGGGEEAKPLRVYYYKRWVATYCLIDLNINVRIFRRPTVDNILKYRIVVQWRRRSCEMFPLNKLAAFPPEEIRNMLCGEQNPEWTRENIMAYTI</sequence>
<dbReference type="EMBL" id="JBEHCU010005727">
    <property type="protein sequence ID" value="KAL1398893.1"/>
    <property type="molecule type" value="Genomic_DNA"/>
</dbReference>
<comment type="pathway">
    <text evidence="2">Protein modification; protein ubiquitination.</text>
</comment>
<keyword evidence="6" id="KW-1185">Reference proteome</keyword>
<organism evidence="5 6">
    <name type="scientific">Culex pipiens pipiens</name>
    <name type="common">Northern house mosquito</name>
    <dbReference type="NCBI Taxonomy" id="38569"/>
    <lineage>
        <taxon>Eukaryota</taxon>
        <taxon>Metazoa</taxon>
        <taxon>Ecdysozoa</taxon>
        <taxon>Arthropoda</taxon>
        <taxon>Hexapoda</taxon>
        <taxon>Insecta</taxon>
        <taxon>Pterygota</taxon>
        <taxon>Neoptera</taxon>
        <taxon>Endopterygota</taxon>
        <taxon>Diptera</taxon>
        <taxon>Nematocera</taxon>
        <taxon>Culicoidea</taxon>
        <taxon>Culicidae</taxon>
        <taxon>Culicinae</taxon>
        <taxon>Culicini</taxon>
        <taxon>Culex</taxon>
        <taxon>Culex</taxon>
    </lineage>
</organism>
<dbReference type="InterPro" id="IPR045322">
    <property type="entry name" value="HECTD1/TRIP12-like"/>
</dbReference>
<evidence type="ECO:0000259" key="4">
    <source>
        <dbReference type="Pfam" id="PF04851"/>
    </source>
</evidence>
<evidence type="ECO:0000256" key="3">
    <source>
        <dbReference type="SAM" id="MobiDB-lite"/>
    </source>
</evidence>
<dbReference type="PANTHER" id="PTHR45670:SF1">
    <property type="entry name" value="E3 UBIQUITIN-PROTEIN LIGASE HECTD1"/>
    <property type="match status" value="1"/>
</dbReference>
<feature type="region of interest" description="Disordered" evidence="3">
    <location>
        <begin position="153"/>
        <end position="184"/>
    </location>
</feature>
<keyword evidence="2" id="KW-0833">Ubl conjugation pathway</keyword>
<feature type="region of interest" description="Disordered" evidence="3">
    <location>
        <begin position="58"/>
        <end position="120"/>
    </location>
</feature>
<feature type="compositionally biased region" description="Polar residues" evidence="3">
    <location>
        <begin position="228"/>
        <end position="238"/>
    </location>
</feature>
<dbReference type="InterPro" id="IPR006935">
    <property type="entry name" value="Helicase/UvrB_N"/>
</dbReference>
<dbReference type="Pfam" id="PF04851">
    <property type="entry name" value="ResIII"/>
    <property type="match status" value="1"/>
</dbReference>
<reference evidence="5 6" key="1">
    <citation type="submission" date="2024-05" db="EMBL/GenBank/DDBJ databases">
        <title>Culex pipiens pipiens assembly and annotation.</title>
        <authorList>
            <person name="Alout H."/>
            <person name="Durand T."/>
        </authorList>
    </citation>
    <scope>NUCLEOTIDE SEQUENCE [LARGE SCALE GENOMIC DNA]</scope>
    <source>
        <strain evidence="5">HA-2024</strain>
        <tissue evidence="5">Whole body</tissue>
    </source>
</reference>
<dbReference type="InterPro" id="IPR027417">
    <property type="entry name" value="P-loop_NTPase"/>
</dbReference>
<dbReference type="Proteomes" id="UP001562425">
    <property type="component" value="Unassembled WGS sequence"/>
</dbReference>